<feature type="region of interest" description="Disordered" evidence="5">
    <location>
        <begin position="71"/>
        <end position="103"/>
    </location>
</feature>
<proteinExistence type="inferred from homology"/>
<feature type="compositionally biased region" description="Low complexity" evidence="5">
    <location>
        <begin position="87"/>
        <end position="103"/>
    </location>
</feature>
<sequence length="103" mass="11575">MSDELQSILQQLPTYQPGTPNYQQLVNTIEEIGRDLKASYTFNKVSTERLKRNIINARVLVRGCLLDADNDKKKADAKIEKERQEVATAAKTETPTPSSTPKI</sequence>
<reference evidence="6" key="1">
    <citation type="submission" date="2022-11" db="EMBL/GenBank/DDBJ databases">
        <authorList>
            <person name="Kikuchi T."/>
        </authorList>
    </citation>
    <scope>NUCLEOTIDE SEQUENCE</scope>
    <source>
        <strain evidence="6">PS1010</strain>
    </source>
</reference>
<dbReference type="PANTHER" id="PTHR22607">
    <property type="entry name" value="DELETED IN ORAL CANCER 1/CDK2-ASSOCIATED PROTEIN 1"/>
    <property type="match status" value="1"/>
</dbReference>
<dbReference type="EMBL" id="CANHGI010000003">
    <property type="protein sequence ID" value="CAI5446024.1"/>
    <property type="molecule type" value="Genomic_DNA"/>
</dbReference>
<evidence type="ECO:0000256" key="1">
    <source>
        <dbReference type="ARBA" id="ARBA00004123"/>
    </source>
</evidence>
<evidence type="ECO:0000256" key="5">
    <source>
        <dbReference type="SAM" id="MobiDB-lite"/>
    </source>
</evidence>
<keyword evidence="3" id="KW-0597">Phosphoprotein</keyword>
<organism evidence="6 7">
    <name type="scientific">Caenorhabditis angaria</name>
    <dbReference type="NCBI Taxonomy" id="860376"/>
    <lineage>
        <taxon>Eukaryota</taxon>
        <taxon>Metazoa</taxon>
        <taxon>Ecdysozoa</taxon>
        <taxon>Nematoda</taxon>
        <taxon>Chromadorea</taxon>
        <taxon>Rhabditida</taxon>
        <taxon>Rhabditina</taxon>
        <taxon>Rhabditomorpha</taxon>
        <taxon>Rhabditoidea</taxon>
        <taxon>Rhabditidae</taxon>
        <taxon>Peloderinae</taxon>
        <taxon>Caenorhabditis</taxon>
    </lineage>
</organism>
<dbReference type="GO" id="GO:0005634">
    <property type="term" value="C:nucleus"/>
    <property type="evidence" value="ECO:0007669"/>
    <property type="project" value="UniProtKB-SubCell"/>
</dbReference>
<dbReference type="Proteomes" id="UP001152747">
    <property type="component" value="Unassembled WGS sequence"/>
</dbReference>
<dbReference type="Gene3D" id="6.10.140.1300">
    <property type="match status" value="1"/>
</dbReference>
<protein>
    <submittedName>
        <fullName evidence="6">Uncharacterized protein</fullName>
    </submittedName>
</protein>
<evidence type="ECO:0000256" key="3">
    <source>
        <dbReference type="ARBA" id="ARBA00022553"/>
    </source>
</evidence>
<dbReference type="AlphaFoldDB" id="A0A9P1IIE0"/>
<evidence type="ECO:0000313" key="7">
    <source>
        <dbReference type="Proteomes" id="UP001152747"/>
    </source>
</evidence>
<comment type="caution">
    <text evidence="6">The sequence shown here is derived from an EMBL/GenBank/DDBJ whole genome shotgun (WGS) entry which is preliminary data.</text>
</comment>
<feature type="compositionally biased region" description="Basic and acidic residues" evidence="5">
    <location>
        <begin position="71"/>
        <end position="85"/>
    </location>
</feature>
<comment type="subcellular location">
    <subcellularLocation>
        <location evidence="1">Nucleus</location>
    </subcellularLocation>
</comment>
<dbReference type="GO" id="GO:0005737">
    <property type="term" value="C:cytoplasm"/>
    <property type="evidence" value="ECO:0007669"/>
    <property type="project" value="TreeGrafter"/>
</dbReference>
<keyword evidence="7" id="KW-1185">Reference proteome</keyword>
<keyword evidence="4" id="KW-0539">Nucleus</keyword>
<dbReference type="InterPro" id="IPR017266">
    <property type="entry name" value="DOC_1/2"/>
</dbReference>
<evidence type="ECO:0000313" key="6">
    <source>
        <dbReference type="EMBL" id="CAI5446024.1"/>
    </source>
</evidence>
<comment type="similarity">
    <text evidence="2">Belongs to the CDK2AP family.</text>
</comment>
<dbReference type="OrthoDB" id="9628807at2759"/>
<evidence type="ECO:0000256" key="2">
    <source>
        <dbReference type="ARBA" id="ARBA00008485"/>
    </source>
</evidence>
<accession>A0A9P1IIE0</accession>
<name>A0A9P1IIE0_9PELO</name>
<evidence type="ECO:0000256" key="4">
    <source>
        <dbReference type="ARBA" id="ARBA00023242"/>
    </source>
</evidence>
<gene>
    <name evidence="6" type="ORF">CAMP_LOCUS8661</name>
</gene>
<dbReference type="Pfam" id="PF09806">
    <property type="entry name" value="CDK2AP"/>
    <property type="match status" value="1"/>
</dbReference>
<dbReference type="PANTHER" id="PTHR22607:SF3">
    <property type="entry name" value="CDK2-ASSOCIATED PROTEIN 1, ISOFORM B"/>
    <property type="match status" value="1"/>
</dbReference>